<feature type="region of interest" description="Disordered" evidence="1">
    <location>
        <begin position="85"/>
        <end position="109"/>
    </location>
</feature>
<dbReference type="EMBL" id="KZ613528">
    <property type="protein sequence ID" value="PMD13721.1"/>
    <property type="molecule type" value="Genomic_DNA"/>
</dbReference>
<evidence type="ECO:0000313" key="3">
    <source>
        <dbReference type="Proteomes" id="UP000235672"/>
    </source>
</evidence>
<feature type="compositionally biased region" description="Basic residues" evidence="1">
    <location>
        <begin position="14"/>
        <end position="23"/>
    </location>
</feature>
<organism evidence="2 3">
    <name type="scientific">Hyaloscypha hepaticicola</name>
    <dbReference type="NCBI Taxonomy" id="2082293"/>
    <lineage>
        <taxon>Eukaryota</taxon>
        <taxon>Fungi</taxon>
        <taxon>Dikarya</taxon>
        <taxon>Ascomycota</taxon>
        <taxon>Pezizomycotina</taxon>
        <taxon>Leotiomycetes</taxon>
        <taxon>Helotiales</taxon>
        <taxon>Hyaloscyphaceae</taxon>
        <taxon>Hyaloscypha</taxon>
    </lineage>
</organism>
<feature type="compositionally biased region" description="Basic and acidic residues" evidence="1">
    <location>
        <begin position="24"/>
        <end position="43"/>
    </location>
</feature>
<dbReference type="Proteomes" id="UP000235672">
    <property type="component" value="Unassembled WGS sequence"/>
</dbReference>
<evidence type="ECO:0000313" key="2">
    <source>
        <dbReference type="EMBL" id="PMD13721.1"/>
    </source>
</evidence>
<feature type="compositionally biased region" description="Basic and acidic residues" evidence="1">
    <location>
        <begin position="85"/>
        <end position="103"/>
    </location>
</feature>
<dbReference type="AlphaFoldDB" id="A0A2J6PI52"/>
<accession>A0A2J6PI52</accession>
<keyword evidence="3" id="KW-1185">Reference proteome</keyword>
<reference evidence="2 3" key="1">
    <citation type="submission" date="2016-05" db="EMBL/GenBank/DDBJ databases">
        <title>A degradative enzymes factory behind the ericoid mycorrhizal symbiosis.</title>
        <authorList>
            <consortium name="DOE Joint Genome Institute"/>
            <person name="Martino E."/>
            <person name="Morin E."/>
            <person name="Grelet G."/>
            <person name="Kuo A."/>
            <person name="Kohler A."/>
            <person name="Daghino S."/>
            <person name="Barry K."/>
            <person name="Choi C."/>
            <person name="Cichocki N."/>
            <person name="Clum A."/>
            <person name="Copeland A."/>
            <person name="Hainaut M."/>
            <person name="Haridas S."/>
            <person name="Labutti K."/>
            <person name="Lindquist E."/>
            <person name="Lipzen A."/>
            <person name="Khouja H.-R."/>
            <person name="Murat C."/>
            <person name="Ohm R."/>
            <person name="Olson A."/>
            <person name="Spatafora J."/>
            <person name="Veneault-Fourrey C."/>
            <person name="Henrissat B."/>
            <person name="Grigoriev I."/>
            <person name="Martin F."/>
            <person name="Perotto S."/>
        </authorList>
    </citation>
    <scope>NUCLEOTIDE SEQUENCE [LARGE SCALE GENOMIC DNA]</scope>
    <source>
        <strain evidence="2 3">UAMH 7357</strain>
    </source>
</reference>
<feature type="compositionally biased region" description="Basic and acidic residues" evidence="1">
    <location>
        <begin position="1"/>
        <end position="10"/>
    </location>
</feature>
<sequence>MPQISEEKHAVLVAKKKKRKERKERREELGRSPLRRRDAPKPLREELVRAVRRLGRKVERKKDETLEAAGGLEDEEEMGKWLEREERRKKEKERERKKVENWNRKMKWG</sequence>
<feature type="region of interest" description="Disordered" evidence="1">
    <location>
        <begin position="1"/>
        <end position="43"/>
    </location>
</feature>
<name>A0A2J6PI52_9HELO</name>
<protein>
    <submittedName>
        <fullName evidence="2">Uncharacterized protein</fullName>
    </submittedName>
</protein>
<evidence type="ECO:0000256" key="1">
    <source>
        <dbReference type="SAM" id="MobiDB-lite"/>
    </source>
</evidence>
<gene>
    <name evidence="2" type="ORF">NA56DRAFT_665323</name>
</gene>
<proteinExistence type="predicted"/>